<dbReference type="PROSITE" id="PS51257">
    <property type="entry name" value="PROKAR_LIPOPROTEIN"/>
    <property type="match status" value="1"/>
</dbReference>
<sequence>MKRLYLLILLVMLAILSVGCLKEVNYYNNPNIAQLIEDREIVQMEGYNFSIEDGVLTIDENDTHYEIKLPDKGRILSLHLSYDKQFLAYDVKGENGVKIYIVNLDTGSVTNLSDTIGYNYDYDNYHTPYGIAWSPNQNIIAFIGGQDKAARIDLYHLEMDINKQLHAGSFIFDDIYGVKWNENGSSICYVEPPKDDGSMYHVYETEIEFESYLQSGTVTIIGELTHEDYIEWLEK</sequence>
<proteinExistence type="predicted"/>
<reference evidence="2" key="1">
    <citation type="journal article" date="2019" name="Int. J. Syst. Evol. Microbiol.">
        <title>The Global Catalogue of Microorganisms (GCM) 10K type strain sequencing project: providing services to taxonomists for standard genome sequencing and annotation.</title>
        <authorList>
            <consortium name="The Broad Institute Genomics Platform"/>
            <consortium name="The Broad Institute Genome Sequencing Center for Infectious Disease"/>
            <person name="Wu L."/>
            <person name="Ma J."/>
        </authorList>
    </citation>
    <scope>NUCLEOTIDE SEQUENCE [LARGE SCALE GENOMIC DNA]</scope>
    <source>
        <strain evidence="2">R28</strain>
    </source>
</reference>
<dbReference type="Gene3D" id="2.120.10.30">
    <property type="entry name" value="TolB, C-terminal domain"/>
    <property type="match status" value="1"/>
</dbReference>
<dbReference type="InterPro" id="IPR011042">
    <property type="entry name" value="6-blade_b-propeller_TolB-like"/>
</dbReference>
<dbReference type="EMBL" id="JBHUHQ010000009">
    <property type="protein sequence ID" value="MFD2043645.1"/>
    <property type="molecule type" value="Genomic_DNA"/>
</dbReference>
<dbReference type="RefSeq" id="WP_377555372.1">
    <property type="nucleotide sequence ID" value="NZ_JBHUHQ010000009.1"/>
</dbReference>
<comment type="caution">
    <text evidence="1">The sequence shown here is derived from an EMBL/GenBank/DDBJ whole genome shotgun (WGS) entry which is preliminary data.</text>
</comment>
<evidence type="ECO:0000313" key="2">
    <source>
        <dbReference type="Proteomes" id="UP001597383"/>
    </source>
</evidence>
<dbReference type="SUPFAM" id="SSF82171">
    <property type="entry name" value="DPP6 N-terminal domain-like"/>
    <property type="match status" value="1"/>
</dbReference>
<protein>
    <submittedName>
        <fullName evidence="1">Uncharacterized protein</fullName>
    </submittedName>
</protein>
<evidence type="ECO:0000313" key="1">
    <source>
        <dbReference type="EMBL" id="MFD2043645.1"/>
    </source>
</evidence>
<name>A0ABW4VYN2_9BACI</name>
<gene>
    <name evidence="1" type="ORF">ACFSJF_05055</name>
</gene>
<dbReference type="Proteomes" id="UP001597383">
    <property type="component" value="Unassembled WGS sequence"/>
</dbReference>
<organism evidence="1 2">
    <name type="scientific">Ornithinibacillus salinisoli</name>
    <dbReference type="NCBI Taxonomy" id="1848459"/>
    <lineage>
        <taxon>Bacteria</taxon>
        <taxon>Bacillati</taxon>
        <taxon>Bacillota</taxon>
        <taxon>Bacilli</taxon>
        <taxon>Bacillales</taxon>
        <taxon>Bacillaceae</taxon>
        <taxon>Ornithinibacillus</taxon>
    </lineage>
</organism>
<keyword evidence="2" id="KW-1185">Reference proteome</keyword>
<accession>A0ABW4VYN2</accession>